<reference evidence="2" key="1">
    <citation type="submission" date="2016-03" db="EMBL/GenBank/DDBJ databases">
        <authorList>
            <person name="Ploux O."/>
        </authorList>
    </citation>
    <scope>NUCLEOTIDE SEQUENCE</scope>
    <source>
        <tissue evidence="2">Mantle</tissue>
    </source>
</reference>
<dbReference type="EMBL" id="GELH01000661">
    <property type="protein sequence ID" value="JAS03611.1"/>
    <property type="molecule type" value="Transcribed_RNA"/>
</dbReference>
<dbReference type="EMBL" id="GELH01000662">
    <property type="protein sequence ID" value="JAS03610.1"/>
    <property type="molecule type" value="Transcribed_RNA"/>
</dbReference>
<evidence type="ECO:0000313" key="2">
    <source>
        <dbReference type="EMBL" id="JAS03610.1"/>
    </source>
</evidence>
<accession>A0A194AM29</accession>
<feature type="chain" id="PRO_5013481177" evidence="1">
    <location>
        <begin position="23"/>
        <end position="96"/>
    </location>
</feature>
<proteinExistence type="predicted"/>
<protein>
    <submittedName>
        <fullName evidence="2">Uncharacterized protein</fullName>
    </submittedName>
</protein>
<dbReference type="AlphaFoldDB" id="A0A194AM29"/>
<sequence>MSPNEKAIFITVMLSSIVASLAFPKFEVQNRATVPYSQRARRSSLIMRGMYKCAQFDELHSVCYLCGRTYDSLEIYTQCCQGQNDIVSFCETVVAR</sequence>
<name>A0A194AM29_PINFU</name>
<feature type="signal peptide" evidence="1">
    <location>
        <begin position="1"/>
        <end position="22"/>
    </location>
</feature>
<keyword evidence="1" id="KW-0732">Signal</keyword>
<evidence type="ECO:0000256" key="1">
    <source>
        <dbReference type="SAM" id="SignalP"/>
    </source>
</evidence>
<organism evidence="2">
    <name type="scientific">Pinctada fucata</name>
    <name type="common">Akoya pearl oyster</name>
    <name type="synonym">Pinctada imbricata fucata</name>
    <dbReference type="NCBI Taxonomy" id="50426"/>
    <lineage>
        <taxon>Eukaryota</taxon>
        <taxon>Metazoa</taxon>
        <taxon>Spiralia</taxon>
        <taxon>Lophotrochozoa</taxon>
        <taxon>Mollusca</taxon>
        <taxon>Bivalvia</taxon>
        <taxon>Autobranchia</taxon>
        <taxon>Pteriomorphia</taxon>
        <taxon>Pterioida</taxon>
        <taxon>Pterioidea</taxon>
        <taxon>Pteriidae</taxon>
        <taxon>Pinctada</taxon>
    </lineage>
</organism>